<protein>
    <submittedName>
        <fullName evidence="2">KAP family NTPase</fullName>
    </submittedName>
</protein>
<dbReference type="RefSeq" id="WP_256538459.1">
    <property type="nucleotide sequence ID" value="NZ_JANHOH010000001.1"/>
</dbReference>
<evidence type="ECO:0000313" key="3">
    <source>
        <dbReference type="Proteomes" id="UP001204376"/>
    </source>
</evidence>
<dbReference type="Proteomes" id="UP001204376">
    <property type="component" value="Unassembled WGS sequence"/>
</dbReference>
<dbReference type="Gene3D" id="3.40.50.300">
    <property type="entry name" value="P-loop containing nucleotide triphosphate hydrolases"/>
    <property type="match status" value="1"/>
</dbReference>
<organism evidence="2 3">
    <name type="scientific">Mucilaginibacter aquariorum</name>
    <dbReference type="NCBI Taxonomy" id="2967225"/>
    <lineage>
        <taxon>Bacteria</taxon>
        <taxon>Pseudomonadati</taxon>
        <taxon>Bacteroidota</taxon>
        <taxon>Sphingobacteriia</taxon>
        <taxon>Sphingobacteriales</taxon>
        <taxon>Sphingobacteriaceae</taxon>
        <taxon>Mucilaginibacter</taxon>
    </lineage>
</organism>
<dbReference type="EMBL" id="JANHOH010000001">
    <property type="protein sequence ID" value="MCQ6958282.1"/>
    <property type="molecule type" value="Genomic_DNA"/>
</dbReference>
<evidence type="ECO:0000313" key="2">
    <source>
        <dbReference type="EMBL" id="MCQ6958282.1"/>
    </source>
</evidence>
<feature type="domain" description="KAP NTPase" evidence="1">
    <location>
        <begin position="12"/>
        <end position="106"/>
    </location>
</feature>
<reference evidence="2 3" key="1">
    <citation type="submission" date="2022-07" db="EMBL/GenBank/DDBJ databases">
        <title>Mucilaginibacter sp. JC4.</title>
        <authorList>
            <person name="Le V."/>
            <person name="Ko S.-R."/>
            <person name="Ahn C.-Y."/>
            <person name="Oh H.-M."/>
        </authorList>
    </citation>
    <scope>NUCLEOTIDE SEQUENCE [LARGE SCALE GENOMIC DNA]</scope>
    <source>
        <strain evidence="2 3">JC4</strain>
    </source>
</reference>
<keyword evidence="3" id="KW-1185">Reference proteome</keyword>
<proteinExistence type="predicted"/>
<dbReference type="Pfam" id="PF07693">
    <property type="entry name" value="KAP_NTPase"/>
    <property type="match status" value="1"/>
</dbReference>
<dbReference type="SUPFAM" id="SSF52540">
    <property type="entry name" value="P-loop containing nucleoside triphosphate hydrolases"/>
    <property type="match status" value="1"/>
</dbReference>
<comment type="caution">
    <text evidence="2">The sequence shown here is derived from an EMBL/GenBank/DDBJ whole genome shotgun (WGS) entry which is preliminary data.</text>
</comment>
<gene>
    <name evidence="2" type="ORF">NPE20_09950</name>
</gene>
<evidence type="ECO:0000259" key="1">
    <source>
        <dbReference type="Pfam" id="PF07693"/>
    </source>
</evidence>
<name>A0ABT1T188_9SPHI</name>
<sequence length="659" mass="75370">MNDLKDAVNNHLSMKTNGALMITGDWGSGKTHYIKNVLLPAIESEGTYVPLLISVYGDKDKGQIAEKVVLAWGQKKAGSDKFTAIIQGAAKIAEKISETSPFVKKYLDVGKLLSNNGENLLKILPHDKLLICFDDVERMSDKLPINDFLGMVNDLVENLGAKVIIIANAKKFQEKSNNDGQESGTVLYLEKTVEKTVHYTPELDEVFANLVHDYSDADFKKFLIKHKSWILETLYVDLDKDENLSPLKEQLNNIRTVKFALEHFRIAFSAIKSFRKTDDELVQKQLQNVWLFTLAIANELKTGSTISFSDNWQLDEAFSGFPEFDLSDFINSAGVKELDEETDKKFDFREYFKKAYYKRIGEEYIYYDHVFKLITGSIVIDAAAFVNELDEKFYVKDGIVNPAQELLSVFTNVGYYTFSNEEFKDKLLELLTFVESGKLEDTKSYLDAGAALFYFNEFLNLQEEEIIKAIKKGLDLTVDKLNFNYVAHAQFDYMESNLHEKRLQEIFEYIKELVKSSVVRKEEQQIADLNGWAKNDPDKFIKFFEKEQSVLRTADQPILGELDIEAFKEALLNWQPKQIADLRSLIYSRFNSGGFVDRLTSELPFLSAVLSLKDDVKTNLNLTRFTIDHQLLPQVENAIKVLNGFIAWNERTNQASDPT</sequence>
<dbReference type="InterPro" id="IPR027417">
    <property type="entry name" value="P-loop_NTPase"/>
</dbReference>
<accession>A0ABT1T188</accession>
<dbReference type="InterPro" id="IPR011646">
    <property type="entry name" value="KAP_P-loop"/>
</dbReference>